<keyword evidence="1" id="KW-0812">Transmembrane</keyword>
<dbReference type="Gene3D" id="3.40.50.2300">
    <property type="match status" value="2"/>
</dbReference>
<dbReference type="EMBL" id="FNVT01000016">
    <property type="protein sequence ID" value="SEH00308.1"/>
    <property type="molecule type" value="Genomic_DNA"/>
</dbReference>
<reference evidence="2 3" key="1">
    <citation type="submission" date="2016-10" db="EMBL/GenBank/DDBJ databases">
        <authorList>
            <person name="de Groot N.N."/>
        </authorList>
    </citation>
    <scope>NUCLEOTIDE SEQUENCE [LARGE SCALE GENOMIC DNA]</scope>
    <source>
        <strain evidence="2 3">CGMCC 4.7037</strain>
    </source>
</reference>
<organism evidence="2 3">
    <name type="scientific">Nonomuraea solani</name>
    <dbReference type="NCBI Taxonomy" id="1144553"/>
    <lineage>
        <taxon>Bacteria</taxon>
        <taxon>Bacillati</taxon>
        <taxon>Actinomycetota</taxon>
        <taxon>Actinomycetes</taxon>
        <taxon>Streptosporangiales</taxon>
        <taxon>Streptosporangiaceae</taxon>
        <taxon>Nonomuraea</taxon>
    </lineage>
</organism>
<evidence type="ECO:0000313" key="2">
    <source>
        <dbReference type="EMBL" id="SEH00308.1"/>
    </source>
</evidence>
<keyword evidence="1" id="KW-0472">Membrane</keyword>
<dbReference type="AlphaFoldDB" id="A0A1H6ER27"/>
<dbReference type="RefSeq" id="WP_146103973.1">
    <property type="nucleotide sequence ID" value="NZ_FNVT01000016.1"/>
</dbReference>
<keyword evidence="1" id="KW-1133">Transmembrane helix</keyword>
<gene>
    <name evidence="2" type="ORF">SAMN05444920_11642</name>
</gene>
<dbReference type="OrthoDB" id="3440574at2"/>
<name>A0A1H6ER27_9ACTN</name>
<dbReference type="Proteomes" id="UP000236732">
    <property type="component" value="Unassembled WGS sequence"/>
</dbReference>
<dbReference type="InterPro" id="IPR006311">
    <property type="entry name" value="TAT_signal"/>
</dbReference>
<keyword evidence="3" id="KW-1185">Reference proteome</keyword>
<dbReference type="InterPro" id="IPR028082">
    <property type="entry name" value="Peripla_BP_I"/>
</dbReference>
<accession>A0A1H6ER27</accession>
<protein>
    <submittedName>
        <fullName evidence="2">ABC-type branched-chain amino acid transport system, substrate-binding protein</fullName>
    </submittedName>
</protein>
<sequence>MSDVQSVSSPRIPPDERYTSRRRRLKLGAVAAVATLLAAGAVHFALWEPARLSDAADAFGEEMSGVMGKIQAHNAEVLKKNPTDYVTIVVLLPLSADWQEAGMSKEAMRHALQGSYLAQLWHNETQSQASHVRLLVGSSGPDDWEDTVKDLRARVASDHIAAVVGLGASTSTTFNVVTRLSEDKVAMVAAVLTSDKFKGQAGFVRLAPLNSDQATAGAQFALRAGKKIKAVIVEDTNSSQHYAKTLHDTYASVLKDAPNVELMEGKAFDSSTSTAGAVMGINADRLCTWGADYVFYAGRAEQLPSLLDALSRAHGCVGREVKIISGDDTSELDKGATWTDGDGKLQLYYTALAPKENVTNSKSVVPEAIKSRFVGNNERAYGRLFPEEKSMDDGDAIMHHDAVYVAIKAIDNLLPSRVKGTQLLPEDVAGALRSGSLELGGASGHIKILKDGTTLRPELPLMRRRPDHTTTVEDWVSLKP</sequence>
<dbReference type="SUPFAM" id="SSF53822">
    <property type="entry name" value="Periplasmic binding protein-like I"/>
    <property type="match status" value="1"/>
</dbReference>
<evidence type="ECO:0000256" key="1">
    <source>
        <dbReference type="SAM" id="Phobius"/>
    </source>
</evidence>
<dbReference type="PROSITE" id="PS51318">
    <property type="entry name" value="TAT"/>
    <property type="match status" value="1"/>
</dbReference>
<proteinExistence type="predicted"/>
<evidence type="ECO:0000313" key="3">
    <source>
        <dbReference type="Proteomes" id="UP000236732"/>
    </source>
</evidence>
<feature type="transmembrane region" description="Helical" evidence="1">
    <location>
        <begin position="27"/>
        <end position="47"/>
    </location>
</feature>